<feature type="domain" description="ISXO2-like transposase" evidence="2">
    <location>
        <begin position="38"/>
        <end position="184"/>
    </location>
</feature>
<dbReference type="Proteomes" id="UP000663879">
    <property type="component" value="Unassembled WGS sequence"/>
</dbReference>
<proteinExistence type="predicted"/>
<evidence type="ECO:0000256" key="1">
    <source>
        <dbReference type="SAM" id="MobiDB-lite"/>
    </source>
</evidence>
<dbReference type="InterPro" id="IPR017956">
    <property type="entry name" value="AT_hook_DNA-bd_motif"/>
</dbReference>
<dbReference type="GO" id="GO:0003677">
    <property type="term" value="F:DNA binding"/>
    <property type="evidence" value="ECO:0007669"/>
    <property type="project" value="InterPro"/>
</dbReference>
<feature type="compositionally biased region" description="Basic residues" evidence="1">
    <location>
        <begin position="368"/>
        <end position="381"/>
    </location>
</feature>
<dbReference type="SMART" id="SM01126">
    <property type="entry name" value="DDE_Tnp_IS1595"/>
    <property type="match status" value="1"/>
</dbReference>
<dbReference type="PANTHER" id="PTHR47163:SF2">
    <property type="entry name" value="SI:DKEY-17M8.2"/>
    <property type="match status" value="1"/>
</dbReference>
<organism evidence="3 4">
    <name type="scientific">Brachionus calyciflorus</name>
    <dbReference type="NCBI Taxonomy" id="104777"/>
    <lineage>
        <taxon>Eukaryota</taxon>
        <taxon>Metazoa</taxon>
        <taxon>Spiralia</taxon>
        <taxon>Gnathifera</taxon>
        <taxon>Rotifera</taxon>
        <taxon>Eurotatoria</taxon>
        <taxon>Monogononta</taxon>
        <taxon>Pseudotrocha</taxon>
        <taxon>Ploima</taxon>
        <taxon>Brachionidae</taxon>
        <taxon>Brachionus</taxon>
    </lineage>
</organism>
<evidence type="ECO:0000313" key="3">
    <source>
        <dbReference type="EMBL" id="CAF0930720.1"/>
    </source>
</evidence>
<dbReference type="Pfam" id="PF02178">
    <property type="entry name" value="AT_hook"/>
    <property type="match status" value="1"/>
</dbReference>
<reference evidence="3" key="1">
    <citation type="submission" date="2021-02" db="EMBL/GenBank/DDBJ databases">
        <authorList>
            <person name="Nowell W R."/>
        </authorList>
    </citation>
    <scope>NUCLEOTIDE SEQUENCE</scope>
    <source>
        <strain evidence="3">Ploen Becks lab</strain>
    </source>
</reference>
<dbReference type="PANTHER" id="PTHR47163">
    <property type="entry name" value="DDE_TNP_IS1595 DOMAIN-CONTAINING PROTEIN"/>
    <property type="match status" value="1"/>
</dbReference>
<keyword evidence="4" id="KW-1185">Reference proteome</keyword>
<name>A0A814BT16_9BILA</name>
<dbReference type="InterPro" id="IPR024445">
    <property type="entry name" value="Tnp_ISXO2-like"/>
</dbReference>
<dbReference type="NCBIfam" id="NF033547">
    <property type="entry name" value="transpos_IS1595"/>
    <property type="match status" value="1"/>
</dbReference>
<evidence type="ECO:0000313" key="4">
    <source>
        <dbReference type="Proteomes" id="UP000663879"/>
    </source>
</evidence>
<comment type="caution">
    <text evidence="3">The sequence shown here is derived from an EMBL/GenBank/DDBJ whole genome shotgun (WGS) entry which is preliminary data.</text>
</comment>
<protein>
    <recommendedName>
        <fullName evidence="2">ISXO2-like transposase domain-containing protein</fullName>
    </recommendedName>
</protein>
<dbReference type="InterPro" id="IPR053164">
    <property type="entry name" value="IS1016-like_transposase"/>
</dbReference>
<accession>A0A814BT16</accession>
<gene>
    <name evidence="3" type="ORF">OXX778_LOCUS12890</name>
</gene>
<dbReference type="OrthoDB" id="424490at2759"/>
<dbReference type="AlphaFoldDB" id="A0A814BT16"/>
<dbReference type="Pfam" id="PF12762">
    <property type="entry name" value="DDE_Tnp_IS1595"/>
    <property type="match status" value="1"/>
</dbReference>
<sequence>MCQGDIKDILAISRPPIIKIFQMLRIICLKNFNKDSVRLGGSGMVVEIDESLFVKIEHNKGKDLQRERVWVFGLYERETGRCLFFVFDKRDSVNLLNIIYKFISPNTTIHSDCWSAYNRIKLLDRNFRHLTVNHDLHFVDPKTRCHTNSIESIWRKTKQYLKKNNGKNLNYLQAYLDEFSWRHNQSLSRFGTFSSILDTISRVVPADPHHEFKFYSDINADSNDCECEDDDDNEPEAIEPLDDELVEQEKSLDLNFDVTYMSDLDLNKFHQTVEVIIGHIKSGLYNSFRFLSVLSSEQRMKVYELCDSNGISYEKSGTRYKVINIFKNLEKSANDDGVNAILKSMSNMELSRASNVEKVISNDDGTKEKKKRGRPRKNIFD</sequence>
<dbReference type="EMBL" id="CAJNOC010002400">
    <property type="protein sequence ID" value="CAF0930720.1"/>
    <property type="molecule type" value="Genomic_DNA"/>
</dbReference>
<evidence type="ECO:0000259" key="2">
    <source>
        <dbReference type="SMART" id="SM01126"/>
    </source>
</evidence>
<feature type="region of interest" description="Disordered" evidence="1">
    <location>
        <begin position="360"/>
        <end position="381"/>
    </location>
</feature>